<dbReference type="InterPro" id="IPR012724">
    <property type="entry name" value="DnaJ"/>
</dbReference>
<evidence type="ECO:0000256" key="13">
    <source>
        <dbReference type="ARBA" id="ARBA00067609"/>
    </source>
</evidence>
<feature type="zinc finger region" description="CR-type" evidence="15">
    <location>
        <begin position="140"/>
        <end position="222"/>
    </location>
</feature>
<dbReference type="SMART" id="SM00271">
    <property type="entry name" value="DnaJ"/>
    <property type="match status" value="1"/>
</dbReference>
<dbReference type="GO" id="GO:0031072">
    <property type="term" value="F:heat shock protein binding"/>
    <property type="evidence" value="ECO:0007669"/>
    <property type="project" value="InterPro"/>
</dbReference>
<feature type="compositionally biased region" description="Basic and acidic residues" evidence="16">
    <location>
        <begin position="371"/>
        <end position="384"/>
    </location>
</feature>
<reference evidence="19 20" key="1">
    <citation type="submission" date="2017-05" db="EMBL/GenBank/DDBJ databases">
        <title>Butyricicoccus porcorum sp. nov. a butyrate-producing bacterium from the swine intestinal tract.</title>
        <authorList>
            <person name="Trachsel J."/>
            <person name="Humphrey S."/>
            <person name="Allen H.K."/>
        </authorList>
    </citation>
    <scope>NUCLEOTIDE SEQUENCE [LARGE SCALE GENOMIC DNA]</scope>
    <source>
        <strain evidence="19">BB10</strain>
    </source>
</reference>
<dbReference type="GO" id="GO:0005524">
    <property type="term" value="F:ATP binding"/>
    <property type="evidence" value="ECO:0007669"/>
    <property type="project" value="InterPro"/>
</dbReference>
<dbReference type="PANTHER" id="PTHR43096">
    <property type="entry name" value="DNAJ HOMOLOG 1, MITOCHONDRIAL-RELATED"/>
    <property type="match status" value="1"/>
</dbReference>
<evidence type="ECO:0000256" key="4">
    <source>
        <dbReference type="ARBA" id="ARBA00022705"/>
    </source>
</evidence>
<keyword evidence="5 14" id="KW-0479">Metal-binding</keyword>
<feature type="binding site" evidence="14">
    <location>
        <position position="199"/>
    </location>
    <ligand>
        <name>Zn(2+)</name>
        <dbReference type="ChEBI" id="CHEBI:29105"/>
        <label>2</label>
    </ligand>
</feature>
<comment type="subcellular location">
    <subcellularLocation>
        <location evidence="1 14">Cytoplasm</location>
    </subcellularLocation>
</comment>
<evidence type="ECO:0000256" key="1">
    <source>
        <dbReference type="ARBA" id="ARBA00004496"/>
    </source>
</evidence>
<feature type="domain" description="CR-type" evidence="18">
    <location>
        <begin position="140"/>
        <end position="222"/>
    </location>
</feature>
<dbReference type="CDD" id="cd10719">
    <property type="entry name" value="DnaJ_zf"/>
    <property type="match status" value="1"/>
</dbReference>
<dbReference type="GO" id="GO:0042026">
    <property type="term" value="P:protein refolding"/>
    <property type="evidence" value="ECO:0007669"/>
    <property type="project" value="TreeGrafter"/>
</dbReference>
<dbReference type="FunFam" id="2.60.260.20:FF:000004">
    <property type="entry name" value="Molecular chaperone DnaJ"/>
    <property type="match status" value="1"/>
</dbReference>
<evidence type="ECO:0000256" key="9">
    <source>
        <dbReference type="ARBA" id="ARBA00023016"/>
    </source>
</evidence>
<keyword evidence="20" id="KW-1185">Reference proteome</keyword>
<feature type="binding site" evidence="14">
    <location>
        <position position="213"/>
    </location>
    <ligand>
        <name>Zn(2+)</name>
        <dbReference type="ChEBI" id="CHEBI:29105"/>
        <label>1</label>
    </ligand>
</feature>
<dbReference type="SUPFAM" id="SSF46565">
    <property type="entry name" value="Chaperone J-domain"/>
    <property type="match status" value="1"/>
</dbReference>
<dbReference type="PROSITE" id="PS51188">
    <property type="entry name" value="ZF_CR"/>
    <property type="match status" value="1"/>
</dbReference>
<dbReference type="GO" id="GO:0006260">
    <property type="term" value="P:DNA replication"/>
    <property type="evidence" value="ECO:0007669"/>
    <property type="project" value="UniProtKB-KW"/>
</dbReference>
<keyword evidence="8 14" id="KW-0862">Zinc</keyword>
<dbReference type="InterPro" id="IPR001623">
    <property type="entry name" value="DnaJ_domain"/>
</dbReference>
<evidence type="ECO:0000256" key="16">
    <source>
        <dbReference type="SAM" id="MobiDB-lite"/>
    </source>
</evidence>
<evidence type="ECO:0000256" key="6">
    <source>
        <dbReference type="ARBA" id="ARBA00022737"/>
    </source>
</evidence>
<evidence type="ECO:0000256" key="11">
    <source>
        <dbReference type="ARBA" id="ARBA00053423"/>
    </source>
</evidence>
<dbReference type="GO" id="GO:0005737">
    <property type="term" value="C:cytoplasm"/>
    <property type="evidence" value="ECO:0007669"/>
    <property type="project" value="UniProtKB-SubCell"/>
</dbReference>
<dbReference type="FunFam" id="2.10.230.10:FF:000002">
    <property type="entry name" value="Molecular chaperone DnaJ"/>
    <property type="match status" value="1"/>
</dbReference>
<dbReference type="Gene3D" id="1.10.287.110">
    <property type="entry name" value="DnaJ domain"/>
    <property type="match status" value="1"/>
</dbReference>
<gene>
    <name evidence="14" type="primary">dnaJ</name>
    <name evidence="19" type="ORF">CBW42_01135</name>
</gene>
<keyword evidence="3 14" id="KW-0963">Cytoplasm</keyword>
<dbReference type="Pfam" id="PF01556">
    <property type="entry name" value="DnaJ_C"/>
    <property type="match status" value="1"/>
</dbReference>
<dbReference type="AlphaFoldDB" id="A0A252F7W2"/>
<feature type="repeat" description="CXXCXGXG motif" evidence="14">
    <location>
        <begin position="210"/>
        <end position="217"/>
    </location>
</feature>
<proteinExistence type="inferred from homology"/>
<dbReference type="Pfam" id="PF00684">
    <property type="entry name" value="DnaJ_CXXCXGXG"/>
    <property type="match status" value="1"/>
</dbReference>
<dbReference type="PANTHER" id="PTHR43096:SF48">
    <property type="entry name" value="CHAPERONE PROTEIN DNAJ"/>
    <property type="match status" value="1"/>
</dbReference>
<evidence type="ECO:0000256" key="2">
    <source>
        <dbReference type="ARBA" id="ARBA00011738"/>
    </source>
</evidence>
<dbReference type="InterPro" id="IPR008971">
    <property type="entry name" value="HSP40/DnaJ_pept-bd"/>
</dbReference>
<dbReference type="InterPro" id="IPR001305">
    <property type="entry name" value="HSP_DnaJ_Cys-rich_dom"/>
</dbReference>
<dbReference type="GO" id="GO:0008270">
    <property type="term" value="F:zinc ion binding"/>
    <property type="evidence" value="ECO:0007669"/>
    <property type="project" value="UniProtKB-UniRule"/>
</dbReference>
<dbReference type="InterPro" id="IPR018253">
    <property type="entry name" value="DnaJ_domain_CS"/>
</dbReference>
<feature type="binding site" evidence="14">
    <location>
        <position position="153"/>
    </location>
    <ligand>
        <name>Zn(2+)</name>
        <dbReference type="ChEBI" id="CHEBI:29105"/>
        <label>1</label>
    </ligand>
</feature>
<dbReference type="NCBIfam" id="NF008035">
    <property type="entry name" value="PRK10767.1"/>
    <property type="match status" value="1"/>
</dbReference>
<comment type="caution">
    <text evidence="19">The sequence shown here is derived from an EMBL/GenBank/DDBJ whole genome shotgun (WGS) entry which is preliminary data.</text>
</comment>
<dbReference type="OrthoDB" id="9779889at2"/>
<feature type="binding site" evidence="14">
    <location>
        <position position="170"/>
    </location>
    <ligand>
        <name>Zn(2+)</name>
        <dbReference type="ChEBI" id="CHEBI:29105"/>
        <label>2</label>
    </ligand>
</feature>
<keyword evidence="10 14" id="KW-0143">Chaperone</keyword>
<dbReference type="PRINTS" id="PR00625">
    <property type="entry name" value="JDOMAIN"/>
</dbReference>
<organism evidence="19 20">
    <name type="scientific">Butyricicoccus porcorum</name>
    <dbReference type="NCBI Taxonomy" id="1945634"/>
    <lineage>
        <taxon>Bacteria</taxon>
        <taxon>Bacillati</taxon>
        <taxon>Bacillota</taxon>
        <taxon>Clostridia</taxon>
        <taxon>Eubacteriales</taxon>
        <taxon>Butyricicoccaceae</taxon>
        <taxon>Butyricicoccus</taxon>
    </lineage>
</organism>
<comment type="domain">
    <text evidence="14">The J domain is necessary and sufficient to stimulate DnaK ATPase activity. Zinc center 1 plays an important role in the autonomous, DnaK-independent chaperone activity of DnaJ. Zinc center 2 is essential for interaction with DnaK and for DnaJ activity.</text>
</comment>
<dbReference type="NCBIfam" id="TIGR02349">
    <property type="entry name" value="DnaJ_bact"/>
    <property type="match status" value="1"/>
</dbReference>
<dbReference type="Pfam" id="PF00226">
    <property type="entry name" value="DnaJ"/>
    <property type="match status" value="1"/>
</dbReference>
<evidence type="ECO:0000256" key="8">
    <source>
        <dbReference type="ARBA" id="ARBA00022833"/>
    </source>
</evidence>
<dbReference type="CDD" id="cd06257">
    <property type="entry name" value="DnaJ"/>
    <property type="match status" value="1"/>
</dbReference>
<evidence type="ECO:0000256" key="7">
    <source>
        <dbReference type="ARBA" id="ARBA00022771"/>
    </source>
</evidence>
<feature type="region of interest" description="Disordered" evidence="16">
    <location>
        <begin position="351"/>
        <end position="384"/>
    </location>
</feature>
<keyword evidence="4 14" id="KW-0235">DNA replication</keyword>
<dbReference type="InterPro" id="IPR036410">
    <property type="entry name" value="HSP_DnaJ_Cys-rich_dom_sf"/>
</dbReference>
<keyword evidence="7 14" id="KW-0863">Zinc-finger</keyword>
<dbReference type="GO" id="GO:0009408">
    <property type="term" value="P:response to heat"/>
    <property type="evidence" value="ECO:0007669"/>
    <property type="project" value="InterPro"/>
</dbReference>
<comment type="function">
    <text evidence="11 14">Participates actively in the response to hyperosmotic and heat shock by preventing the aggregation of stress-denatured proteins and by disaggregating proteins, also in an autonomous, DnaK-independent fashion. Unfolded proteins bind initially to DnaJ; upon interaction with the DnaJ-bound protein, DnaK hydrolyzes its bound ATP, resulting in the formation of a stable complex. GrpE releases ADP from DnaK; ATP binding to DnaK triggers the release of the substrate protein, thus completing the reaction cycle. Several rounds of ATP-dependent interactions between DnaJ, DnaK and GrpE are required for fully efficient folding. Also involved, together with DnaK and GrpE, in the DNA replication of plasmids through activation of initiation proteins.</text>
</comment>
<comment type="similarity">
    <text evidence="12 14">Belongs to the DnaJ family.</text>
</comment>
<dbReference type="Gene3D" id="2.60.260.20">
    <property type="entry name" value="Urease metallochaperone UreE, N-terminal domain"/>
    <property type="match status" value="2"/>
</dbReference>
<dbReference type="Gene3D" id="2.10.230.10">
    <property type="entry name" value="Heat shock protein DnaJ, cysteine-rich domain"/>
    <property type="match status" value="1"/>
</dbReference>
<dbReference type="CDD" id="cd10747">
    <property type="entry name" value="DnaJ_C"/>
    <property type="match status" value="1"/>
</dbReference>
<dbReference type="PROSITE" id="PS00636">
    <property type="entry name" value="DNAJ_1"/>
    <property type="match status" value="1"/>
</dbReference>
<feature type="binding site" evidence="14">
    <location>
        <position position="210"/>
    </location>
    <ligand>
        <name>Zn(2+)</name>
        <dbReference type="ChEBI" id="CHEBI:29105"/>
        <label>1</label>
    </ligand>
</feature>
<evidence type="ECO:0000313" key="19">
    <source>
        <dbReference type="EMBL" id="OUM21853.1"/>
    </source>
</evidence>
<dbReference type="InterPro" id="IPR036869">
    <property type="entry name" value="J_dom_sf"/>
</dbReference>
<name>A0A252F7W2_9FIRM</name>
<evidence type="ECO:0000259" key="18">
    <source>
        <dbReference type="PROSITE" id="PS51188"/>
    </source>
</evidence>
<dbReference type="PROSITE" id="PS50076">
    <property type="entry name" value="DNAJ_2"/>
    <property type="match status" value="1"/>
</dbReference>
<dbReference type="HAMAP" id="MF_01152">
    <property type="entry name" value="DnaJ"/>
    <property type="match status" value="1"/>
</dbReference>
<evidence type="ECO:0000256" key="14">
    <source>
        <dbReference type="HAMAP-Rule" id="MF_01152"/>
    </source>
</evidence>
<feature type="repeat" description="CXXCXGXG motif" evidence="14">
    <location>
        <begin position="153"/>
        <end position="160"/>
    </location>
</feature>
<keyword evidence="9 14" id="KW-0346">Stress response</keyword>
<dbReference type="SUPFAM" id="SSF49493">
    <property type="entry name" value="HSP40/DnaJ peptide-binding domain"/>
    <property type="match status" value="2"/>
</dbReference>
<dbReference type="GO" id="GO:0051082">
    <property type="term" value="F:unfolded protein binding"/>
    <property type="evidence" value="ECO:0007669"/>
    <property type="project" value="UniProtKB-UniRule"/>
</dbReference>
<feature type="binding site" evidence="14">
    <location>
        <position position="173"/>
    </location>
    <ligand>
        <name>Zn(2+)</name>
        <dbReference type="ChEBI" id="CHEBI:29105"/>
        <label>2</label>
    </ligand>
</feature>
<evidence type="ECO:0000259" key="17">
    <source>
        <dbReference type="PROSITE" id="PS50076"/>
    </source>
</evidence>
<feature type="repeat" description="CXXCXGXG motif" evidence="14">
    <location>
        <begin position="196"/>
        <end position="203"/>
    </location>
</feature>
<dbReference type="SUPFAM" id="SSF57938">
    <property type="entry name" value="DnaJ/Hsp40 cysteine-rich domain"/>
    <property type="match status" value="1"/>
</dbReference>
<feature type="domain" description="J" evidence="17">
    <location>
        <begin position="6"/>
        <end position="71"/>
    </location>
</feature>
<comment type="subunit">
    <text evidence="2 14">Homodimer.</text>
</comment>
<evidence type="ECO:0000256" key="10">
    <source>
        <dbReference type="ARBA" id="ARBA00023186"/>
    </source>
</evidence>
<evidence type="ECO:0000256" key="15">
    <source>
        <dbReference type="PROSITE-ProRule" id="PRU00546"/>
    </source>
</evidence>
<dbReference type="Proteomes" id="UP000194903">
    <property type="component" value="Unassembled WGS sequence"/>
</dbReference>
<keyword evidence="6 14" id="KW-0677">Repeat</keyword>
<comment type="cofactor">
    <cofactor evidence="14">
        <name>Zn(2+)</name>
        <dbReference type="ChEBI" id="CHEBI:29105"/>
    </cofactor>
    <text evidence="14">Binds 2 Zn(2+) ions per monomer.</text>
</comment>
<sequence length="384" mass="41642">MADKRDYYEVLGVSKGATDDEIKKAYRKLAKKYHPDLNKDNPEAADKFKEAGEAYEILSDKEKRARYDQFGFAGVDPNYGAGQGAGGFGGFEDVDLGDIFGSFFGGGFGGSSRQSRANAPRQGESIRRSVVLSFEEAVFGCEKEITIDRVEKCTECGGTGAEKGYTPETCPTCHGTGTVQQTQRTPFGAFSSSSPCSNCRGTGKIIKKPCKKCHGTGTERRSRTLKVSIPAGIDDGQSVALRGQGGAGTNGGPAGDVIVTVSIRPHPLFQRDGYDVWCEVPISYAQACLGEKLIVPTIDGKVEYSMPAGTQPGTVFRMRGKGIQMVNGRGRGDQYVKVTLEIPKNLNDKQKELLRELEDSDTPQNHPGRKSFRDKMKDLFGKKD</sequence>
<feature type="binding site" evidence="14">
    <location>
        <position position="156"/>
    </location>
    <ligand>
        <name>Zn(2+)</name>
        <dbReference type="ChEBI" id="CHEBI:29105"/>
        <label>1</label>
    </ligand>
</feature>
<feature type="repeat" description="CXXCXGXG motif" evidence="14">
    <location>
        <begin position="170"/>
        <end position="177"/>
    </location>
</feature>
<dbReference type="FunFam" id="1.10.287.110:FF:000034">
    <property type="entry name" value="Chaperone protein DnaJ"/>
    <property type="match status" value="1"/>
</dbReference>
<feature type="binding site" evidence="14">
    <location>
        <position position="196"/>
    </location>
    <ligand>
        <name>Zn(2+)</name>
        <dbReference type="ChEBI" id="CHEBI:29105"/>
        <label>2</label>
    </ligand>
</feature>
<accession>A0A252F7W2</accession>
<dbReference type="RefSeq" id="WP_087016901.1">
    <property type="nucleotide sequence ID" value="NZ_CP178353.1"/>
</dbReference>
<evidence type="ECO:0000313" key="20">
    <source>
        <dbReference type="Proteomes" id="UP000194903"/>
    </source>
</evidence>
<evidence type="ECO:0000256" key="12">
    <source>
        <dbReference type="ARBA" id="ARBA00061004"/>
    </source>
</evidence>
<evidence type="ECO:0000256" key="3">
    <source>
        <dbReference type="ARBA" id="ARBA00022490"/>
    </source>
</evidence>
<protein>
    <recommendedName>
        <fullName evidence="13 14">Chaperone protein DnaJ</fullName>
    </recommendedName>
</protein>
<dbReference type="InterPro" id="IPR002939">
    <property type="entry name" value="DnaJ_C"/>
</dbReference>
<evidence type="ECO:0000256" key="5">
    <source>
        <dbReference type="ARBA" id="ARBA00022723"/>
    </source>
</evidence>
<dbReference type="EMBL" id="NHOC01000001">
    <property type="protein sequence ID" value="OUM21853.1"/>
    <property type="molecule type" value="Genomic_DNA"/>
</dbReference>